<dbReference type="Pfam" id="PF05015">
    <property type="entry name" value="HigB-like_toxin"/>
    <property type="match status" value="1"/>
</dbReference>
<dbReference type="PANTHER" id="PTHR40266:SF2">
    <property type="entry name" value="TOXIN HIGB-1"/>
    <property type="match status" value="1"/>
</dbReference>
<reference evidence="1 2" key="1">
    <citation type="submission" date="2017-02" db="EMBL/GenBank/DDBJ databases">
        <title>Draft genome sequence of Haemophilus felis CCUG 31170 type strain.</title>
        <authorList>
            <person name="Engstrom-Jakobsson H."/>
            <person name="Salva-Serra F."/>
            <person name="Thorell K."/>
            <person name="Gonzales-Siles L."/>
            <person name="Karlsson R."/>
            <person name="Boulund F."/>
            <person name="Engstrand L."/>
            <person name="Kristiansson E."/>
            <person name="Moore E."/>
        </authorList>
    </citation>
    <scope>NUCLEOTIDE SEQUENCE [LARGE SCALE GENOMIC DNA]</scope>
    <source>
        <strain evidence="1 2">CCUG 31170</strain>
    </source>
</reference>
<dbReference type="SUPFAM" id="SSF143011">
    <property type="entry name" value="RelE-like"/>
    <property type="match status" value="1"/>
</dbReference>
<dbReference type="PANTHER" id="PTHR40266">
    <property type="entry name" value="TOXIN HIGB-1"/>
    <property type="match status" value="1"/>
</dbReference>
<accession>A0A1T0B971</accession>
<keyword evidence="2" id="KW-1185">Reference proteome</keyword>
<comment type="caution">
    <text evidence="1">The sequence shown here is derived from an EMBL/GenBank/DDBJ whole genome shotgun (WGS) entry which is preliminary data.</text>
</comment>
<sequence>MIISFKHKGLKAFFETGSTAGIQAKHINKLRLQLETLHRAENVEAMDVPGWHLHPLKGDLANHCSVKVNANWRLTFKFENGDAEIVNYQDYH</sequence>
<protein>
    <submittedName>
        <fullName evidence="1">Killer protein</fullName>
    </submittedName>
</protein>
<dbReference type="STRING" id="123822.B0188_01940"/>
<gene>
    <name evidence="1" type="ORF">B0188_01940</name>
</gene>
<dbReference type="OrthoDB" id="9801102at2"/>
<evidence type="ECO:0000313" key="1">
    <source>
        <dbReference type="EMBL" id="OOS06512.1"/>
    </source>
</evidence>
<dbReference type="InterPro" id="IPR035093">
    <property type="entry name" value="RelE/ParE_toxin_dom_sf"/>
</dbReference>
<organism evidence="1 2">
    <name type="scientific">[Haemophilus] felis</name>
    <dbReference type="NCBI Taxonomy" id="123822"/>
    <lineage>
        <taxon>Bacteria</taxon>
        <taxon>Pseudomonadati</taxon>
        <taxon>Pseudomonadota</taxon>
        <taxon>Gammaproteobacteria</taxon>
        <taxon>Pasteurellales</taxon>
        <taxon>Pasteurellaceae</taxon>
    </lineage>
</organism>
<dbReference type="Gene3D" id="3.30.2310.20">
    <property type="entry name" value="RelE-like"/>
    <property type="match status" value="1"/>
</dbReference>
<dbReference type="InterPro" id="IPR007711">
    <property type="entry name" value="HigB-1"/>
</dbReference>
<dbReference type="AlphaFoldDB" id="A0A1T0B971"/>
<proteinExistence type="predicted"/>
<dbReference type="EMBL" id="MUYB01000007">
    <property type="protein sequence ID" value="OOS06512.1"/>
    <property type="molecule type" value="Genomic_DNA"/>
</dbReference>
<name>A0A1T0B971_9PAST</name>
<evidence type="ECO:0000313" key="2">
    <source>
        <dbReference type="Proteomes" id="UP000190023"/>
    </source>
</evidence>
<dbReference type="Proteomes" id="UP000190023">
    <property type="component" value="Unassembled WGS sequence"/>
</dbReference>